<dbReference type="Pfam" id="PF17775">
    <property type="entry name" value="YchJ_M-like"/>
    <property type="match status" value="1"/>
</dbReference>
<reference evidence="2 3" key="1">
    <citation type="journal article" date="2015" name="Int. J. Syst. Evol. Microbiol.">
        <title>Carboxylicivirga linearis sp. nov., isolated from a sea cucumber culture pond.</title>
        <authorList>
            <person name="Wang F.Q."/>
            <person name="Zhou Y.X."/>
            <person name="Lin X.Z."/>
            <person name="Chen G.J."/>
            <person name="Du Z.J."/>
        </authorList>
    </citation>
    <scope>NUCLEOTIDE SEQUENCE [LARGE SCALE GENOMIC DNA]</scope>
    <source>
        <strain evidence="2 3">FB218</strain>
    </source>
</reference>
<sequence>MMNCYCGSGKPYEVCCQPYITGSMVAPTAEALMRSRYSAYVVADINYLMNSHHPSTRPTKERKSILRWTKSVQWIKLEVKNTIAGNINDPEGWVVFIAYLSDGGKIETIHENSRFVKENGKWYYISGEHQ</sequence>
<gene>
    <name evidence="2" type="ORF">KEM10_14160</name>
</gene>
<accession>A0ABS5JWY8</accession>
<keyword evidence="3" id="KW-1185">Reference proteome</keyword>
<dbReference type="SUPFAM" id="SSF54427">
    <property type="entry name" value="NTF2-like"/>
    <property type="match status" value="1"/>
</dbReference>
<comment type="caution">
    <text evidence="2">The sequence shown here is derived from an EMBL/GenBank/DDBJ whole genome shotgun (WGS) entry which is preliminary data.</text>
</comment>
<dbReference type="PANTHER" id="PTHR33747">
    <property type="entry name" value="UPF0225 PROTEIN SCO1677"/>
    <property type="match status" value="1"/>
</dbReference>
<dbReference type="PANTHER" id="PTHR33747:SF1">
    <property type="entry name" value="ADENYLATE CYCLASE-ASSOCIATED CAP C-TERMINAL DOMAIN-CONTAINING PROTEIN"/>
    <property type="match status" value="1"/>
</dbReference>
<dbReference type="RefSeq" id="WP_212216677.1">
    <property type="nucleotide sequence ID" value="NZ_JAGUCO010000011.1"/>
</dbReference>
<dbReference type="InterPro" id="IPR048469">
    <property type="entry name" value="YchJ-like_M"/>
</dbReference>
<evidence type="ECO:0000259" key="1">
    <source>
        <dbReference type="Pfam" id="PF17775"/>
    </source>
</evidence>
<dbReference type="Gene3D" id="3.10.450.50">
    <property type="match status" value="1"/>
</dbReference>
<feature type="domain" description="YchJ-like middle NTF2-like" evidence="1">
    <location>
        <begin position="28"/>
        <end position="127"/>
    </location>
</feature>
<protein>
    <recommendedName>
        <fullName evidence="1">YchJ-like middle NTF2-like domain-containing protein</fullName>
    </recommendedName>
</protein>
<dbReference type="EMBL" id="JAGUCO010000011">
    <property type="protein sequence ID" value="MBS2099435.1"/>
    <property type="molecule type" value="Genomic_DNA"/>
</dbReference>
<name>A0ABS5JWY8_9BACT</name>
<dbReference type="InterPro" id="IPR032710">
    <property type="entry name" value="NTF2-like_dom_sf"/>
</dbReference>
<organism evidence="2 3">
    <name type="scientific">Carboxylicivirga linearis</name>
    <dbReference type="NCBI Taxonomy" id="1628157"/>
    <lineage>
        <taxon>Bacteria</taxon>
        <taxon>Pseudomonadati</taxon>
        <taxon>Bacteroidota</taxon>
        <taxon>Bacteroidia</taxon>
        <taxon>Marinilabiliales</taxon>
        <taxon>Marinilabiliaceae</taxon>
        <taxon>Carboxylicivirga</taxon>
    </lineage>
</organism>
<dbReference type="Proteomes" id="UP000708576">
    <property type="component" value="Unassembled WGS sequence"/>
</dbReference>
<evidence type="ECO:0000313" key="3">
    <source>
        <dbReference type="Proteomes" id="UP000708576"/>
    </source>
</evidence>
<proteinExistence type="predicted"/>
<evidence type="ECO:0000313" key="2">
    <source>
        <dbReference type="EMBL" id="MBS2099435.1"/>
    </source>
</evidence>